<reference evidence="1 2" key="2">
    <citation type="journal article" date="2009" name="PLoS ONE">
        <title>An integrated genetic and cytogenetic map of the cucumber genome.</title>
        <authorList>
            <person name="Ren Y."/>
            <person name="Zhang Z."/>
            <person name="Liu J."/>
            <person name="Staub J.E."/>
            <person name="Han Y."/>
            <person name="Cheng Z."/>
            <person name="Li X."/>
            <person name="Lu J."/>
            <person name="Miao H."/>
            <person name="Kang H."/>
            <person name="Xie B."/>
            <person name="Gu X."/>
            <person name="Wang X."/>
            <person name="Du Y."/>
            <person name="Jin W."/>
            <person name="Huang S."/>
        </authorList>
    </citation>
    <scope>NUCLEOTIDE SEQUENCE [LARGE SCALE GENOMIC DNA]</scope>
    <source>
        <strain evidence="2">cv. 9930</strain>
        <tissue evidence="1">Leaf</tissue>
    </source>
</reference>
<sequence>MHYNKDGCLTRDWKTRSCAIDEDFTMHNCWMLHGSYLNDKRRQNNWDGATGGDPTLQIWTMARRDTAVT</sequence>
<dbReference type="EMBL" id="ACHR03000010">
    <property type="protein sequence ID" value="KAE8637549.1"/>
    <property type="molecule type" value="Genomic_DNA"/>
</dbReference>
<protein>
    <submittedName>
        <fullName evidence="1">Uncharacterized protein</fullName>
    </submittedName>
</protein>
<comment type="caution">
    <text evidence="1">The sequence shown here is derived from an EMBL/GenBank/DDBJ whole genome shotgun (WGS) entry which is preliminary data.</text>
</comment>
<proteinExistence type="predicted"/>
<organism evidence="1 2">
    <name type="scientific">Cucumis sativus</name>
    <name type="common">Cucumber</name>
    <dbReference type="NCBI Taxonomy" id="3659"/>
    <lineage>
        <taxon>Eukaryota</taxon>
        <taxon>Viridiplantae</taxon>
        <taxon>Streptophyta</taxon>
        <taxon>Embryophyta</taxon>
        <taxon>Tracheophyta</taxon>
        <taxon>Spermatophyta</taxon>
        <taxon>Magnoliopsida</taxon>
        <taxon>eudicotyledons</taxon>
        <taxon>Gunneridae</taxon>
        <taxon>Pentapetalae</taxon>
        <taxon>rosids</taxon>
        <taxon>fabids</taxon>
        <taxon>Cucurbitales</taxon>
        <taxon>Cucurbitaceae</taxon>
        <taxon>Benincaseae</taxon>
        <taxon>Cucumis</taxon>
    </lineage>
</organism>
<reference evidence="1 2" key="3">
    <citation type="journal article" date="2010" name="BMC Genomics">
        <title>Transcriptome sequencing and comparative analysis of cucumber flowers with different sex types.</title>
        <authorList>
            <person name="Guo S."/>
            <person name="Zheng Y."/>
            <person name="Joung J.G."/>
            <person name="Liu S."/>
            <person name="Zhang Z."/>
            <person name="Crasta O.R."/>
            <person name="Sobral B.W."/>
            <person name="Xu Y."/>
            <person name="Huang S."/>
            <person name="Fei Z."/>
        </authorList>
    </citation>
    <scope>NUCLEOTIDE SEQUENCE [LARGE SCALE GENOMIC DNA]</scope>
    <source>
        <strain evidence="2">cv. 9930</strain>
        <tissue evidence="1">Leaf</tissue>
    </source>
</reference>
<gene>
    <name evidence="1" type="ORF">Csa_015439</name>
</gene>
<evidence type="ECO:0000313" key="1">
    <source>
        <dbReference type="EMBL" id="KAE8637549.1"/>
    </source>
</evidence>
<name>A0ACB6HCH5_CUCSA</name>
<reference evidence="1 2" key="5">
    <citation type="journal article" date="2019" name="Gigascience">
        <title>A chromosome-scale genome assembly of cucumber (Cucumis sativus L.).</title>
        <authorList>
            <person name="Li Q."/>
            <person name="Li H."/>
            <person name="Huang W."/>
            <person name="Xu Y."/>
            <person name="Zhou Q."/>
            <person name="Wang S."/>
            <person name="Ruan J."/>
            <person name="Huang S."/>
            <person name="Zhang Z."/>
        </authorList>
    </citation>
    <scope>NUCLEOTIDE SEQUENCE [LARGE SCALE GENOMIC DNA]</scope>
    <source>
        <strain evidence="2">cv. 9930</strain>
        <tissue evidence="1">Leaf</tissue>
    </source>
</reference>
<keyword evidence="2" id="KW-1185">Reference proteome</keyword>
<accession>A0ACB6HCH5</accession>
<reference evidence="1 2" key="1">
    <citation type="journal article" date="2009" name="Nat. Genet.">
        <title>The genome of the cucumber, Cucumis sativus L.</title>
        <authorList>
            <person name="Huang S."/>
            <person name="Li R."/>
            <person name="Zhang Z."/>
            <person name="Li L."/>
            <person name="Gu X."/>
            <person name="Fan W."/>
            <person name="Lucas W.J."/>
            <person name="Wang X."/>
            <person name="Xie B."/>
            <person name="Ni P."/>
            <person name="Ren Y."/>
            <person name="Zhu H."/>
            <person name="Li J."/>
            <person name="Lin K."/>
            <person name="Jin W."/>
            <person name="Fei Z."/>
            <person name="Li G."/>
            <person name="Staub J."/>
            <person name="Kilian A."/>
            <person name="van der Vossen E.A."/>
            <person name="Wu Y."/>
            <person name="Guo J."/>
            <person name="He J."/>
            <person name="Jia Z."/>
            <person name="Ren Y."/>
            <person name="Tian G."/>
            <person name="Lu Y."/>
            <person name="Ruan J."/>
            <person name="Qian W."/>
            <person name="Wang M."/>
            <person name="Huang Q."/>
            <person name="Li B."/>
            <person name="Xuan Z."/>
            <person name="Cao J."/>
            <person name="Asan"/>
            <person name="Wu Z."/>
            <person name="Zhang J."/>
            <person name="Cai Q."/>
            <person name="Bai Y."/>
            <person name="Zhao B."/>
            <person name="Han Y."/>
            <person name="Li Y."/>
            <person name="Li X."/>
            <person name="Wang S."/>
            <person name="Shi Q."/>
            <person name="Liu S."/>
            <person name="Cho W.K."/>
            <person name="Kim J.Y."/>
            <person name="Xu Y."/>
            <person name="Heller-Uszynska K."/>
            <person name="Miao H."/>
            <person name="Cheng Z."/>
            <person name="Zhang S."/>
            <person name="Wu J."/>
            <person name="Yang Y."/>
            <person name="Kang H."/>
            <person name="Li M."/>
            <person name="Liang H."/>
            <person name="Ren X."/>
            <person name="Shi Z."/>
            <person name="Wen M."/>
            <person name="Jian M."/>
            <person name="Yang H."/>
            <person name="Zhang G."/>
            <person name="Yang Z."/>
            <person name="Chen R."/>
            <person name="Liu S."/>
            <person name="Li J."/>
            <person name="Ma L."/>
            <person name="Liu H."/>
            <person name="Zhou Y."/>
            <person name="Zhao J."/>
            <person name="Fang X."/>
            <person name="Li G."/>
            <person name="Fang L."/>
            <person name="Li Y."/>
            <person name="Liu D."/>
            <person name="Zheng H."/>
            <person name="Zhang Y."/>
            <person name="Qin N."/>
            <person name="Li Z."/>
            <person name="Yang G."/>
            <person name="Yang S."/>
            <person name="Bolund L."/>
            <person name="Kristiansen K."/>
            <person name="Zheng H."/>
            <person name="Li S."/>
            <person name="Zhang X."/>
            <person name="Yang H."/>
            <person name="Wang J."/>
            <person name="Sun R."/>
            <person name="Zhang B."/>
            <person name="Jiang S."/>
            <person name="Wang J."/>
            <person name="Du Y."/>
            <person name="Li S."/>
        </authorList>
    </citation>
    <scope>NUCLEOTIDE SEQUENCE [LARGE SCALE GENOMIC DNA]</scope>
    <source>
        <strain evidence="2">cv. 9930</strain>
        <tissue evidence="1">Leaf</tissue>
    </source>
</reference>
<dbReference type="Proteomes" id="UP000029981">
    <property type="component" value="Unassembled WGS sequence"/>
</dbReference>
<reference evidence="1 2" key="4">
    <citation type="journal article" date="2011" name="BMC Genomics">
        <title>RNA-Seq improves annotation of protein-coding genes in the cucumber genome.</title>
        <authorList>
            <person name="Li Z."/>
            <person name="Zhang Z."/>
            <person name="Yan P."/>
            <person name="Huang S."/>
            <person name="Fei Z."/>
            <person name="Lin K."/>
        </authorList>
    </citation>
    <scope>NUCLEOTIDE SEQUENCE [LARGE SCALE GENOMIC DNA]</scope>
    <source>
        <strain evidence="2">cv. 9930</strain>
        <tissue evidence="1">Leaf</tissue>
    </source>
</reference>
<feature type="non-terminal residue" evidence="1">
    <location>
        <position position="69"/>
    </location>
</feature>
<evidence type="ECO:0000313" key="2">
    <source>
        <dbReference type="Proteomes" id="UP000029981"/>
    </source>
</evidence>